<proteinExistence type="predicted"/>
<reference evidence="1 2" key="1">
    <citation type="submission" date="2019-03" db="EMBL/GenBank/DDBJ databases">
        <title>First draft genome of Liparis tanakae, snailfish: a comprehensive survey of snailfish specific genes.</title>
        <authorList>
            <person name="Kim W."/>
            <person name="Song I."/>
            <person name="Jeong J.-H."/>
            <person name="Kim D."/>
            <person name="Kim S."/>
            <person name="Ryu S."/>
            <person name="Song J.Y."/>
            <person name="Lee S.K."/>
        </authorList>
    </citation>
    <scope>NUCLEOTIDE SEQUENCE [LARGE SCALE GENOMIC DNA]</scope>
    <source>
        <tissue evidence="1">Muscle</tissue>
    </source>
</reference>
<evidence type="ECO:0000313" key="1">
    <source>
        <dbReference type="EMBL" id="TNN63987.1"/>
    </source>
</evidence>
<organism evidence="1 2">
    <name type="scientific">Liparis tanakae</name>
    <name type="common">Tanaka's snailfish</name>
    <dbReference type="NCBI Taxonomy" id="230148"/>
    <lineage>
        <taxon>Eukaryota</taxon>
        <taxon>Metazoa</taxon>
        <taxon>Chordata</taxon>
        <taxon>Craniata</taxon>
        <taxon>Vertebrata</taxon>
        <taxon>Euteleostomi</taxon>
        <taxon>Actinopterygii</taxon>
        <taxon>Neopterygii</taxon>
        <taxon>Teleostei</taxon>
        <taxon>Neoteleostei</taxon>
        <taxon>Acanthomorphata</taxon>
        <taxon>Eupercaria</taxon>
        <taxon>Perciformes</taxon>
        <taxon>Cottioidei</taxon>
        <taxon>Cottales</taxon>
        <taxon>Liparidae</taxon>
        <taxon>Liparis</taxon>
    </lineage>
</organism>
<accession>A0A4Z2HDN9</accession>
<name>A0A4Z2HDN9_9TELE</name>
<dbReference type="Proteomes" id="UP000314294">
    <property type="component" value="Unassembled WGS sequence"/>
</dbReference>
<evidence type="ECO:0000313" key="2">
    <source>
        <dbReference type="Proteomes" id="UP000314294"/>
    </source>
</evidence>
<comment type="caution">
    <text evidence="1">The sequence shown here is derived from an EMBL/GenBank/DDBJ whole genome shotgun (WGS) entry which is preliminary data.</text>
</comment>
<keyword evidence="2" id="KW-1185">Reference proteome</keyword>
<dbReference type="AlphaFoldDB" id="A0A4Z2HDN9"/>
<protein>
    <submittedName>
        <fullName evidence="1">Uncharacterized protein</fullName>
    </submittedName>
</protein>
<dbReference type="EMBL" id="SRLO01000261">
    <property type="protein sequence ID" value="TNN63987.1"/>
    <property type="molecule type" value="Genomic_DNA"/>
</dbReference>
<gene>
    <name evidence="1" type="ORF">EYF80_025829</name>
</gene>
<sequence>MLGPARYFRLGNRKYFNLLSGSDYSLCPFSPHILCLVPVLAPGSYPLDSLPLLPASCPWPPSSVAPPLS</sequence>